<dbReference type="EMBL" id="FONV01000010">
    <property type="protein sequence ID" value="SFF42052.1"/>
    <property type="molecule type" value="Genomic_DNA"/>
</dbReference>
<protein>
    <submittedName>
        <fullName evidence="1">Uncharacterized protein</fullName>
    </submittedName>
</protein>
<keyword evidence="2" id="KW-1185">Reference proteome</keyword>
<dbReference type="STRING" id="35752.SAMN05421541_11084"/>
<proteinExistence type="predicted"/>
<organism evidence="1 2">
    <name type="scientific">Actinoplanes philippinensis</name>
    <dbReference type="NCBI Taxonomy" id="35752"/>
    <lineage>
        <taxon>Bacteria</taxon>
        <taxon>Bacillati</taxon>
        <taxon>Actinomycetota</taxon>
        <taxon>Actinomycetes</taxon>
        <taxon>Micromonosporales</taxon>
        <taxon>Micromonosporaceae</taxon>
        <taxon>Actinoplanes</taxon>
    </lineage>
</organism>
<gene>
    <name evidence="1" type="ORF">SAMN05421541_11084</name>
</gene>
<name>A0A1I2II53_9ACTN</name>
<sequence>MNQGYEPTAAELDELRDLIRTYGEDRVFAFEFLDDLGPKGLLELTGALATYQLDHPGKDVDDVLFDRDRAAMVRDLQNGLGKMLATATEPAGTSGGLRGEDYTRGEYELSSQWVSDLMTAGRGRMDIGDPSSPMRYVEGVHGYQLLSPLLHNGGLDPGFVATVGGDIVDFEMEQGKGSDLWNVGRGENVRLDWTQGHDDNSLPAGYDPVNALMDGLSRNGEGARDLFTGVTESSTDPRAPDGGRLPRLDYLLTDRNWEADLPGGPGWTAEALQHGEDYRKNGLDDLGVALERATLDHPGPAARHLVEAIVYESSVDEKVTGAQDADRAEHAKGKESNEFMKTDVIPPEMRDSMARIMSRYIADVNGNISDADYGTPDAIDVDRQQLVRFLADIGKEEAAHDIVARAEAGYGAAAYDYVLSGRQNPDADLRANLDAMKVISQNYGGVMGALDLGAVEAKIETSVQLDERTNADIETRYKIVGPLVEGAVGATVAKVPGAGDLLNGYVEQALEGLEEWEKTDSSGQTRYEVGEILGAGRNSAVAIAEAAFYESGKLPGLESMFRDGNGGMRPMSELIDDDFASWREYKATIGVDTVSTAATEAGTAYQLGYDWAKSTLTPDMPKGG</sequence>
<evidence type="ECO:0000313" key="1">
    <source>
        <dbReference type="EMBL" id="SFF42052.1"/>
    </source>
</evidence>
<dbReference type="AlphaFoldDB" id="A0A1I2II53"/>
<evidence type="ECO:0000313" key="2">
    <source>
        <dbReference type="Proteomes" id="UP000199645"/>
    </source>
</evidence>
<dbReference type="Proteomes" id="UP000199645">
    <property type="component" value="Unassembled WGS sequence"/>
</dbReference>
<accession>A0A1I2II53</accession>
<reference evidence="1 2" key="1">
    <citation type="submission" date="2016-10" db="EMBL/GenBank/DDBJ databases">
        <authorList>
            <person name="de Groot N.N."/>
        </authorList>
    </citation>
    <scope>NUCLEOTIDE SEQUENCE [LARGE SCALE GENOMIC DNA]</scope>
    <source>
        <strain evidence="1 2">DSM 43019</strain>
    </source>
</reference>